<sequence>MIDAPGASRNDPHDYLFSLIDAGINNKLYGVLTIMRYLLCSIAPERTDVIDIADFIEQQATITQFDMQQLGFPNDWRSKSIWARDFSLDDASMVTASLLDRTDSLTAVDTRAVLTAATVTEPEKRSVSNQMRRVMRFLVG</sequence>
<accession>A0ABN2UKT8</accession>
<evidence type="ECO:0000313" key="2">
    <source>
        <dbReference type="Proteomes" id="UP001501461"/>
    </source>
</evidence>
<name>A0ABN2UKT8_9MICC</name>
<evidence type="ECO:0000313" key="1">
    <source>
        <dbReference type="EMBL" id="GAA2038307.1"/>
    </source>
</evidence>
<dbReference type="Proteomes" id="UP001501461">
    <property type="component" value="Unassembled WGS sequence"/>
</dbReference>
<protein>
    <submittedName>
        <fullName evidence="1">Uncharacterized protein</fullName>
    </submittedName>
</protein>
<dbReference type="EMBL" id="BAAAMN010000037">
    <property type="protein sequence ID" value="GAA2038307.1"/>
    <property type="molecule type" value="Genomic_DNA"/>
</dbReference>
<proteinExistence type="predicted"/>
<comment type="caution">
    <text evidence="1">The sequence shown here is derived from an EMBL/GenBank/DDBJ whole genome shotgun (WGS) entry which is preliminary data.</text>
</comment>
<reference evidence="2" key="1">
    <citation type="journal article" date="2019" name="Int. J. Syst. Evol. Microbiol.">
        <title>The Global Catalogue of Microorganisms (GCM) 10K type strain sequencing project: providing services to taxonomists for standard genome sequencing and annotation.</title>
        <authorList>
            <consortium name="The Broad Institute Genomics Platform"/>
            <consortium name="The Broad Institute Genome Sequencing Center for Infectious Disease"/>
            <person name="Wu L."/>
            <person name="Ma J."/>
        </authorList>
    </citation>
    <scope>NUCLEOTIDE SEQUENCE [LARGE SCALE GENOMIC DNA]</scope>
    <source>
        <strain evidence="2">JCM 13595</strain>
    </source>
</reference>
<keyword evidence="2" id="KW-1185">Reference proteome</keyword>
<organism evidence="1 2">
    <name type="scientific">Yaniella flava</name>
    <dbReference type="NCBI Taxonomy" id="287930"/>
    <lineage>
        <taxon>Bacteria</taxon>
        <taxon>Bacillati</taxon>
        <taxon>Actinomycetota</taxon>
        <taxon>Actinomycetes</taxon>
        <taxon>Micrococcales</taxon>
        <taxon>Micrococcaceae</taxon>
        <taxon>Yaniella</taxon>
    </lineage>
</organism>
<gene>
    <name evidence="1" type="ORF">GCM10009720_18490</name>
</gene>